<dbReference type="InterPro" id="IPR016032">
    <property type="entry name" value="Sig_transdc_resp-reg_C-effctor"/>
</dbReference>
<dbReference type="GO" id="GO:0003677">
    <property type="term" value="F:DNA binding"/>
    <property type="evidence" value="ECO:0007669"/>
    <property type="project" value="InterPro"/>
</dbReference>
<dbReference type="Gene3D" id="1.10.10.10">
    <property type="entry name" value="Winged helix-like DNA-binding domain superfamily/Winged helix DNA-binding domain"/>
    <property type="match status" value="1"/>
</dbReference>
<dbReference type="PROSITE" id="PS50043">
    <property type="entry name" value="HTH_LUXR_2"/>
    <property type="match status" value="1"/>
</dbReference>
<evidence type="ECO:0000259" key="2">
    <source>
        <dbReference type="PROSITE" id="PS50043"/>
    </source>
</evidence>
<dbReference type="InterPro" id="IPR011990">
    <property type="entry name" value="TPR-like_helical_dom_sf"/>
</dbReference>
<organism evidence="3 4">
    <name type="scientific">Streptomyces buecherae</name>
    <dbReference type="NCBI Taxonomy" id="2763006"/>
    <lineage>
        <taxon>Bacteria</taxon>
        <taxon>Bacillati</taxon>
        <taxon>Actinomycetota</taxon>
        <taxon>Actinomycetes</taxon>
        <taxon>Kitasatosporales</taxon>
        <taxon>Streptomycetaceae</taxon>
        <taxon>Streptomyces</taxon>
    </lineage>
</organism>
<keyword evidence="4" id="KW-1185">Reference proteome</keyword>
<dbReference type="PANTHER" id="PTHR47691">
    <property type="entry name" value="REGULATOR-RELATED"/>
    <property type="match status" value="1"/>
</dbReference>
<dbReference type="SUPFAM" id="SSF52540">
    <property type="entry name" value="P-loop containing nucleoside triphosphate hydrolases"/>
    <property type="match status" value="1"/>
</dbReference>
<dbReference type="InterPro" id="IPR058852">
    <property type="entry name" value="HTH_77"/>
</dbReference>
<dbReference type="SUPFAM" id="SSF48452">
    <property type="entry name" value="TPR-like"/>
    <property type="match status" value="1"/>
</dbReference>
<dbReference type="EMBL" id="CP054929">
    <property type="protein sequence ID" value="QKW48347.1"/>
    <property type="molecule type" value="Genomic_DNA"/>
</dbReference>
<feature type="region of interest" description="Disordered" evidence="1">
    <location>
        <begin position="1"/>
        <end position="31"/>
    </location>
</feature>
<dbReference type="RefSeq" id="WP_176160044.1">
    <property type="nucleotide sequence ID" value="NZ_CP054929.1"/>
</dbReference>
<dbReference type="Pfam" id="PF25872">
    <property type="entry name" value="HTH_77"/>
    <property type="match status" value="1"/>
</dbReference>
<dbReference type="CDD" id="cd06170">
    <property type="entry name" value="LuxR_C_like"/>
    <property type="match status" value="1"/>
</dbReference>
<dbReference type="SMART" id="SM00421">
    <property type="entry name" value="HTH_LUXR"/>
    <property type="match status" value="1"/>
</dbReference>
<dbReference type="Gene3D" id="1.25.40.10">
    <property type="entry name" value="Tetratricopeptide repeat domain"/>
    <property type="match status" value="1"/>
</dbReference>
<dbReference type="AlphaFoldDB" id="A0A7H8N1H5"/>
<evidence type="ECO:0000256" key="1">
    <source>
        <dbReference type="SAM" id="MobiDB-lite"/>
    </source>
</evidence>
<feature type="domain" description="HTH luxR-type" evidence="2">
    <location>
        <begin position="710"/>
        <end position="775"/>
    </location>
</feature>
<dbReference type="SUPFAM" id="SSF46894">
    <property type="entry name" value="C-terminal effector domain of the bipartite response regulators"/>
    <property type="match status" value="1"/>
</dbReference>
<dbReference type="Proteomes" id="UP000509303">
    <property type="component" value="Chromosome"/>
</dbReference>
<sequence>MVQAGTHAQQDGFTPEPAATGSSRRPLSPLVGRDDEVARLRAQILARDTQVLTLTGPAGVGKTRLATVLADDVVSAFRDGGCYLDLEDQRQDLAGAVRAALCGDGPAADGDPPLTDLDFLLVLDCGSRPTGEVAELVADLAGRAPRLCVLTVATQVLGVYGERRIQLDPLAVPGSAGATGPLAEVASVRLLVQRTRAVRPGFKLTEENRDAVAQLCVRLDGLPLALELAAARLKVSSPRALLEELDRSCGALRGTAADTMSRHLSVYEAVEHSWAVLDPDCRALLRRLAVFASSFDGAQAAEVLGLSVYEARSALEEFVDRSLLLPREQPDGSIRFRMLRTSRAYAVEQLADEGALESVRNRHAAHVLRRARATLPRLSGPGQAATLARLALGHHDTLAALGHLVHVGDGDGAGELAATTLPYWLVRGEVREAAARLSAACAAGVTTGRVRAALRAALGETRLLGGRYLEAREDLRVALAQYQADGDRAGAVAVRELLARLAHAQGDLTGAQALLSDVVAEYRELSDAHGVASATGRLAEVCRDLGDTPAAVQYGQDAVLRFEEIGDARRAALGKLVLAGMLAEGEVTASADRMARQALLVLRDLGDLPALACALHVCADLLVRRHGRATGAWERAARLLAAAGVLEEGAGGLPVRLPESARQGLLSQAGQRLGEAAFDEHSRSGARLSAHEAVALALAPLAPPPSAPQAPPAADTLTRREQEVAALVAEGLTNREVARRLGTAEWTAVNILRKVMRKLDCTSRVQVANRVLSARATADGDLGAASGLPRVV</sequence>
<dbReference type="InterPro" id="IPR000792">
    <property type="entry name" value="Tscrpt_reg_LuxR_C"/>
</dbReference>
<dbReference type="Pfam" id="PF00196">
    <property type="entry name" value="GerE"/>
    <property type="match status" value="1"/>
</dbReference>
<evidence type="ECO:0000313" key="3">
    <source>
        <dbReference type="EMBL" id="QKW48347.1"/>
    </source>
</evidence>
<feature type="compositionally biased region" description="Polar residues" evidence="1">
    <location>
        <begin position="1"/>
        <end position="12"/>
    </location>
</feature>
<dbReference type="InterPro" id="IPR036388">
    <property type="entry name" value="WH-like_DNA-bd_sf"/>
</dbReference>
<dbReference type="GO" id="GO:0006355">
    <property type="term" value="P:regulation of DNA-templated transcription"/>
    <property type="evidence" value="ECO:0007669"/>
    <property type="project" value="InterPro"/>
</dbReference>
<evidence type="ECO:0000313" key="4">
    <source>
        <dbReference type="Proteomes" id="UP000509303"/>
    </source>
</evidence>
<reference evidence="3 4" key="1">
    <citation type="submission" date="2020-06" db="EMBL/GenBank/DDBJ databases">
        <title>Genome mining for natural products.</title>
        <authorList>
            <person name="Zhang B."/>
            <person name="Shi J."/>
            <person name="Ge H."/>
        </authorList>
    </citation>
    <scope>NUCLEOTIDE SEQUENCE [LARGE SCALE GENOMIC DNA]</scope>
    <source>
        <strain evidence="3 4">NA00687</strain>
    </source>
</reference>
<protein>
    <recommendedName>
        <fullName evidence="2">HTH luxR-type domain-containing protein</fullName>
    </recommendedName>
</protein>
<gene>
    <name evidence="3" type="ORF">HUT08_00955</name>
</gene>
<accession>A0A7H8N1H5</accession>
<proteinExistence type="predicted"/>
<dbReference type="Gene3D" id="3.40.50.300">
    <property type="entry name" value="P-loop containing nucleotide triphosphate hydrolases"/>
    <property type="match status" value="1"/>
</dbReference>
<name>A0A7H8N1H5_9ACTN</name>
<dbReference type="PRINTS" id="PR00038">
    <property type="entry name" value="HTHLUXR"/>
</dbReference>
<dbReference type="InterPro" id="IPR027417">
    <property type="entry name" value="P-loop_NTPase"/>
</dbReference>
<dbReference type="PANTHER" id="PTHR47691:SF3">
    <property type="entry name" value="HTH-TYPE TRANSCRIPTIONAL REGULATOR RV0890C-RELATED"/>
    <property type="match status" value="1"/>
</dbReference>